<dbReference type="InParanoid" id="A0A0M8KAI9"/>
<evidence type="ECO:0000256" key="1">
    <source>
        <dbReference type="SAM" id="SignalP"/>
    </source>
</evidence>
<name>A0A0M8KAI9_9CHLR</name>
<feature type="chain" id="PRO_5007418322" evidence="1">
    <location>
        <begin position="23"/>
        <end position="581"/>
    </location>
</feature>
<comment type="caution">
    <text evidence="2">The sequence shown here is derived from an EMBL/GenBank/DDBJ whole genome shotgun (WGS) entry which is preliminary data.</text>
</comment>
<gene>
    <name evidence="2" type="ORF">ARMA_2222</name>
    <name evidence="3" type="ORF">SE16_00565</name>
</gene>
<evidence type="ECO:0000313" key="2">
    <source>
        <dbReference type="EMBL" id="GAP63799.1"/>
    </source>
</evidence>
<dbReference type="SUPFAM" id="SSF55486">
    <property type="entry name" value="Metalloproteases ('zincins'), catalytic domain"/>
    <property type="match status" value="1"/>
</dbReference>
<dbReference type="Proteomes" id="UP000050502">
    <property type="component" value="Unassembled WGS sequence"/>
</dbReference>
<organism evidence="2 4">
    <name type="scientific">Ardenticatena maritima</name>
    <dbReference type="NCBI Taxonomy" id="872965"/>
    <lineage>
        <taxon>Bacteria</taxon>
        <taxon>Bacillati</taxon>
        <taxon>Chloroflexota</taxon>
        <taxon>Ardenticatenia</taxon>
        <taxon>Ardenticatenales</taxon>
        <taxon>Ardenticatenaceae</taxon>
        <taxon>Ardenticatena</taxon>
    </lineage>
</organism>
<keyword evidence="1" id="KW-0732">Signal</keyword>
<dbReference type="EMBL" id="BBZA01000194">
    <property type="protein sequence ID" value="GAP63799.1"/>
    <property type="molecule type" value="Genomic_DNA"/>
</dbReference>
<evidence type="ECO:0000313" key="4">
    <source>
        <dbReference type="Proteomes" id="UP000037784"/>
    </source>
</evidence>
<dbReference type="AlphaFoldDB" id="A0A0M8KAI9"/>
<dbReference type="RefSeq" id="WP_054493590.1">
    <property type="nucleotide sequence ID" value="NZ_BBZA01000194.1"/>
</dbReference>
<evidence type="ECO:0000313" key="5">
    <source>
        <dbReference type="Proteomes" id="UP000050502"/>
    </source>
</evidence>
<dbReference type="EMBL" id="LGKN01000003">
    <property type="protein sequence ID" value="KPL89076.1"/>
    <property type="molecule type" value="Genomic_DNA"/>
</dbReference>
<evidence type="ECO:0000313" key="3">
    <source>
        <dbReference type="EMBL" id="KPL89076.1"/>
    </source>
</evidence>
<dbReference type="STRING" id="872965.SE16_00565"/>
<reference evidence="2 4" key="1">
    <citation type="journal article" date="2015" name="Genome Announc.">
        <title>Draft Genome Sequence of a Heterotrophic Facultative Anaerobic Thermophilic Bacterium, Ardenticatena maritima Strain 110ST.</title>
        <authorList>
            <person name="Kawaichi S."/>
            <person name="Yoshida T."/>
            <person name="Sako Y."/>
            <person name="Nakamura R."/>
        </authorList>
    </citation>
    <scope>NUCLEOTIDE SEQUENCE [LARGE SCALE GENOMIC DNA]</scope>
    <source>
        <strain evidence="2 4">110S</strain>
    </source>
</reference>
<dbReference type="OrthoDB" id="134841at2"/>
<proteinExistence type="predicted"/>
<feature type="signal peptide" evidence="1">
    <location>
        <begin position="1"/>
        <end position="22"/>
    </location>
</feature>
<sequence length="581" mass="62524">MRRFVLLFGVLAFLLVVGTSTATPTACPPDCGVFLPLIKRDPTPLAITAGFEITQGVQQPDTSVQLVANRPTYARVTITSATSHTNVEAYLHASRNGQELATSPIAAINNPRTLKSSANRSALNDTFNFALPNDWLSGTLTLWVTADNGTTYFATSQTTTVSFTSVPTLNVRVVPVQYQCQGGGTITPTAPFDYLIEYTRKVYPVPNITLQTRATPLTYSGPCTNGKPDPTQTDWVYLLYDITDAWLADGAPNEYYYALLDVECSGGCIAGLGWIGGYKAAVGWTGWNANHDGASETHAHEVGHNHGRKHAPGCGAADPDPAYPYTDGNGKSPIGNSGAQNYGFDVYGSQTIYPYTQYYDIMGYCDPTWISDYTYEAILTYAQQNNLLRITHPENVMFVSGMLGENDTSATLRPAFTLETANLPHATGPYTLDLLDAGGRLLASYTFAPVHAALDPVGDAEGGDIRGFALTIPAHPKADAIRIRKGSEVLAERHGGAAAPQFVENALTATTNTLRWAVSDTDGDDLVYLVRYSPDGGKTWQALAINQTATELARTTPLAPGLYEILASDGVHTSRLRTEIP</sequence>
<dbReference type="PATRIC" id="fig|872965.6.peg.51"/>
<reference evidence="3 5" key="2">
    <citation type="submission" date="2015-07" db="EMBL/GenBank/DDBJ databases">
        <title>Whole genome sequence of Ardenticatena maritima DSM 23922.</title>
        <authorList>
            <person name="Hemp J."/>
            <person name="Ward L.M."/>
            <person name="Pace L.A."/>
            <person name="Fischer W.W."/>
        </authorList>
    </citation>
    <scope>NUCLEOTIDE SEQUENCE [LARGE SCALE GENOMIC DNA]</scope>
    <source>
        <strain evidence="3 5">110S</strain>
    </source>
</reference>
<reference evidence="4" key="3">
    <citation type="submission" date="2015-08" db="EMBL/GenBank/DDBJ databases">
        <title>Draft Genome Sequence of a Heterotrophic Facultative Anaerobic Bacterium Ardenticatena maritima Strain 110S.</title>
        <authorList>
            <person name="Kawaichi S."/>
            <person name="Yoshida T."/>
            <person name="Sako Y."/>
            <person name="Nakamura R."/>
        </authorList>
    </citation>
    <scope>NUCLEOTIDE SEQUENCE [LARGE SCALE GENOMIC DNA]</scope>
    <source>
        <strain evidence="4">110S</strain>
    </source>
</reference>
<protein>
    <submittedName>
        <fullName evidence="2">Uncharacterized protein</fullName>
    </submittedName>
</protein>
<keyword evidence="4" id="KW-1185">Reference proteome</keyword>
<accession>A0A0M8KAI9</accession>
<dbReference type="Proteomes" id="UP000037784">
    <property type="component" value="Unassembled WGS sequence"/>
</dbReference>